<gene>
    <name evidence="1" type="ORF">DSTB1V02_LOCUS1056</name>
</gene>
<reference evidence="1" key="1">
    <citation type="submission" date="2020-11" db="EMBL/GenBank/DDBJ databases">
        <authorList>
            <person name="Tran Van P."/>
        </authorList>
    </citation>
    <scope>NUCLEOTIDE SEQUENCE</scope>
</reference>
<protein>
    <submittedName>
        <fullName evidence="1">Uncharacterized protein</fullName>
    </submittedName>
</protein>
<keyword evidence="2" id="KW-1185">Reference proteome</keyword>
<accession>A0A7R8X1R9</accession>
<sequence>MDYHYESDAVSAMQATVTSMTETSNTVNHAEMRWAYNRLGAELHAKYPNIPFDSPEKKKYVNKKQTANKWSAFIRKLTTRRKVQRHRQKHPKRCLANKEVAASSRVDIPEISVEDALRELAEMTRTMQAGLPFDHQHVDILLSLTFNSRKSIPIDVLQPFMCHKTVDVKTHFEVTVEWVAKFSVRQQVDQRKRSLGTAVLVDLLTIKLSISDLGFEKQQGISEKSKGDTT</sequence>
<dbReference type="EMBL" id="CAJPEV010000090">
    <property type="protein sequence ID" value="CAG0880405.1"/>
    <property type="molecule type" value="Genomic_DNA"/>
</dbReference>
<dbReference type="Proteomes" id="UP000677054">
    <property type="component" value="Unassembled WGS sequence"/>
</dbReference>
<name>A0A7R8X1R9_9CRUS</name>
<dbReference type="AlphaFoldDB" id="A0A7R8X1R9"/>
<proteinExistence type="predicted"/>
<dbReference type="EMBL" id="LR899607">
    <property type="protein sequence ID" value="CAD7241054.1"/>
    <property type="molecule type" value="Genomic_DNA"/>
</dbReference>
<organism evidence="1">
    <name type="scientific">Darwinula stevensoni</name>
    <dbReference type="NCBI Taxonomy" id="69355"/>
    <lineage>
        <taxon>Eukaryota</taxon>
        <taxon>Metazoa</taxon>
        <taxon>Ecdysozoa</taxon>
        <taxon>Arthropoda</taxon>
        <taxon>Crustacea</taxon>
        <taxon>Oligostraca</taxon>
        <taxon>Ostracoda</taxon>
        <taxon>Podocopa</taxon>
        <taxon>Podocopida</taxon>
        <taxon>Darwinulocopina</taxon>
        <taxon>Darwinuloidea</taxon>
        <taxon>Darwinulidae</taxon>
        <taxon>Darwinula</taxon>
    </lineage>
</organism>
<evidence type="ECO:0000313" key="1">
    <source>
        <dbReference type="EMBL" id="CAD7241054.1"/>
    </source>
</evidence>
<evidence type="ECO:0000313" key="2">
    <source>
        <dbReference type="Proteomes" id="UP000677054"/>
    </source>
</evidence>